<dbReference type="FunFam" id="2.60.260.20:FF:000005">
    <property type="entry name" value="Chaperone protein dnaJ 1, mitochondrial"/>
    <property type="match status" value="1"/>
</dbReference>
<feature type="compositionally biased region" description="Basic and acidic residues" evidence="13">
    <location>
        <begin position="366"/>
        <end position="382"/>
    </location>
</feature>
<dbReference type="SMART" id="SM00271">
    <property type="entry name" value="DnaJ"/>
    <property type="match status" value="1"/>
</dbReference>
<dbReference type="InterPro" id="IPR002939">
    <property type="entry name" value="DnaJ_C"/>
</dbReference>
<evidence type="ECO:0000256" key="10">
    <source>
        <dbReference type="ARBA" id="ARBA00067609"/>
    </source>
</evidence>
<feature type="binding site" evidence="11">
    <location>
        <position position="143"/>
    </location>
    <ligand>
        <name>Zn(2+)</name>
        <dbReference type="ChEBI" id="CHEBI:29105"/>
        <label>1</label>
    </ligand>
</feature>
<evidence type="ECO:0000256" key="6">
    <source>
        <dbReference type="ARBA" id="ARBA00022833"/>
    </source>
</evidence>
<evidence type="ECO:0000259" key="15">
    <source>
        <dbReference type="PROSITE" id="PS51188"/>
    </source>
</evidence>
<dbReference type="SUPFAM" id="SSF49493">
    <property type="entry name" value="HSP40/DnaJ peptide-binding domain"/>
    <property type="match status" value="2"/>
</dbReference>
<evidence type="ECO:0000256" key="2">
    <source>
        <dbReference type="ARBA" id="ARBA00022705"/>
    </source>
</evidence>
<dbReference type="SUPFAM" id="SSF46565">
    <property type="entry name" value="Chaperone J-domain"/>
    <property type="match status" value="1"/>
</dbReference>
<dbReference type="InterPro" id="IPR008971">
    <property type="entry name" value="HSP40/DnaJ_pept-bd"/>
</dbReference>
<organism evidence="16 17">
    <name type="scientific">Bifidobacterium merycicum</name>
    <dbReference type="NCBI Taxonomy" id="78345"/>
    <lineage>
        <taxon>Bacteria</taxon>
        <taxon>Bacillati</taxon>
        <taxon>Actinomycetota</taxon>
        <taxon>Actinomycetes</taxon>
        <taxon>Bifidobacteriales</taxon>
        <taxon>Bifidobacteriaceae</taxon>
        <taxon>Bifidobacterium</taxon>
    </lineage>
</organism>
<dbReference type="eggNOG" id="COG0484">
    <property type="taxonomic scope" value="Bacteria"/>
</dbReference>
<dbReference type="InterPro" id="IPR036410">
    <property type="entry name" value="HSP_DnaJ_Cys-rich_dom_sf"/>
</dbReference>
<dbReference type="Gene3D" id="1.10.287.110">
    <property type="entry name" value="DnaJ domain"/>
    <property type="match status" value="1"/>
</dbReference>
<keyword evidence="8 11" id="KW-0143">Chaperone</keyword>
<dbReference type="PROSITE" id="PS51188">
    <property type="entry name" value="ZF_CR"/>
    <property type="match status" value="1"/>
</dbReference>
<comment type="domain">
    <text evidence="11">The J domain is necessary and sufficient to stimulate DnaK ATPase activity. Zinc center 1 plays an important role in the autonomous, DnaK-independent chaperone activity of DnaJ. Zinc center 2 is essential for interaction with DnaK and for DnaJ activity.</text>
</comment>
<feature type="compositionally biased region" description="Basic and acidic residues" evidence="13">
    <location>
        <begin position="350"/>
        <end position="359"/>
    </location>
</feature>
<feature type="binding site" evidence="11">
    <location>
        <position position="140"/>
    </location>
    <ligand>
        <name>Zn(2+)</name>
        <dbReference type="ChEBI" id="CHEBI:29105"/>
        <label>1</label>
    </ligand>
</feature>
<evidence type="ECO:0000256" key="12">
    <source>
        <dbReference type="PROSITE-ProRule" id="PRU00546"/>
    </source>
</evidence>
<keyword evidence="6 11" id="KW-0862">Zinc</keyword>
<feature type="repeat" description="CXXCXGXG motif" evidence="11">
    <location>
        <begin position="183"/>
        <end position="190"/>
    </location>
</feature>
<dbReference type="Pfam" id="PF00684">
    <property type="entry name" value="DnaJ_CXXCXGXG"/>
    <property type="match status" value="1"/>
</dbReference>
<keyword evidence="4 11" id="KW-0677">Repeat</keyword>
<dbReference type="SUPFAM" id="SSF57938">
    <property type="entry name" value="DnaJ/Hsp40 cysteine-rich domain"/>
    <property type="match status" value="1"/>
</dbReference>
<accession>A0A087BIL7</accession>
<dbReference type="HAMAP" id="MF_01152">
    <property type="entry name" value="DnaJ"/>
    <property type="match status" value="1"/>
</dbReference>
<keyword evidence="2 11" id="KW-0235">DNA replication</keyword>
<dbReference type="Pfam" id="PF00226">
    <property type="entry name" value="DnaJ"/>
    <property type="match status" value="1"/>
</dbReference>
<dbReference type="Pfam" id="PF01556">
    <property type="entry name" value="DnaJ_C"/>
    <property type="match status" value="1"/>
</dbReference>
<gene>
    <name evidence="11" type="primary">dnaJ</name>
    <name evidence="16" type="ORF">BMERY_0310</name>
</gene>
<keyword evidence="1 11" id="KW-0963">Cytoplasm</keyword>
<comment type="function">
    <text evidence="11">Participates actively in the response to hyperosmotic and heat shock by preventing the aggregation of stress-denatured proteins and by disaggregating proteins, also in an autonomous, DnaK-independent fashion. Unfolded proteins bind initially to DnaJ; upon interaction with the DnaJ-bound protein, DnaK hydrolyzes its bound ATP, resulting in the formation of a stable complex. GrpE releases ADP from DnaK; ATP binding to DnaK triggers the release of the substrate protein, thus completing the reaction cycle. Several rounds of ATP-dependent interactions between DnaJ, DnaK and GrpE are required for fully efficient folding. Also involved, together with DnaK and GrpE, in the DNA replication of plasmids through activation of initiation proteins.</text>
</comment>
<comment type="caution">
    <text evidence="16">The sequence shown here is derived from an EMBL/GenBank/DDBJ whole genome shotgun (WGS) entry which is preliminary data.</text>
</comment>
<comment type="cofactor">
    <cofactor evidence="11">
        <name>Zn(2+)</name>
        <dbReference type="ChEBI" id="CHEBI:29105"/>
    </cofactor>
    <text evidence="11">Binds 2 Zn(2+) ions per monomer.</text>
</comment>
<feature type="binding site" evidence="11">
    <location>
        <position position="160"/>
    </location>
    <ligand>
        <name>Zn(2+)</name>
        <dbReference type="ChEBI" id="CHEBI:29105"/>
        <label>2</label>
    </ligand>
</feature>
<dbReference type="NCBIfam" id="NF008035">
    <property type="entry name" value="PRK10767.1"/>
    <property type="match status" value="1"/>
</dbReference>
<dbReference type="RefSeq" id="WP_033522873.1">
    <property type="nucleotide sequence ID" value="NZ_CADAXU010000006.1"/>
</dbReference>
<dbReference type="PANTHER" id="PTHR43096">
    <property type="entry name" value="DNAJ HOMOLOG 1, MITOCHONDRIAL-RELATED"/>
    <property type="match status" value="1"/>
</dbReference>
<dbReference type="GO" id="GO:0009408">
    <property type="term" value="P:response to heat"/>
    <property type="evidence" value="ECO:0007669"/>
    <property type="project" value="InterPro"/>
</dbReference>
<dbReference type="PRINTS" id="PR00625">
    <property type="entry name" value="JDOMAIN"/>
</dbReference>
<comment type="subcellular location">
    <subcellularLocation>
        <location evidence="11">Cytoplasm</location>
    </subcellularLocation>
</comment>
<keyword evidence="7 11" id="KW-0346">Stress response</keyword>
<comment type="subunit">
    <text evidence="11">Homodimer.</text>
</comment>
<dbReference type="FunFam" id="2.10.230.10:FF:000002">
    <property type="entry name" value="Molecular chaperone DnaJ"/>
    <property type="match status" value="1"/>
</dbReference>
<evidence type="ECO:0000259" key="14">
    <source>
        <dbReference type="PROSITE" id="PS50076"/>
    </source>
</evidence>
<dbReference type="InterPro" id="IPR036869">
    <property type="entry name" value="J_dom_sf"/>
</dbReference>
<evidence type="ECO:0000256" key="11">
    <source>
        <dbReference type="HAMAP-Rule" id="MF_01152"/>
    </source>
</evidence>
<evidence type="ECO:0000256" key="7">
    <source>
        <dbReference type="ARBA" id="ARBA00023016"/>
    </source>
</evidence>
<evidence type="ECO:0000256" key="9">
    <source>
        <dbReference type="ARBA" id="ARBA00061004"/>
    </source>
</evidence>
<feature type="binding site" evidence="11">
    <location>
        <position position="197"/>
    </location>
    <ligand>
        <name>Zn(2+)</name>
        <dbReference type="ChEBI" id="CHEBI:29105"/>
        <label>1</label>
    </ligand>
</feature>
<dbReference type="CDD" id="cd06257">
    <property type="entry name" value="DnaJ"/>
    <property type="match status" value="1"/>
</dbReference>
<feature type="binding site" evidence="11">
    <location>
        <position position="157"/>
    </location>
    <ligand>
        <name>Zn(2+)</name>
        <dbReference type="ChEBI" id="CHEBI:29105"/>
        <label>2</label>
    </ligand>
</feature>
<dbReference type="CDD" id="cd10719">
    <property type="entry name" value="DnaJ_zf"/>
    <property type="match status" value="1"/>
</dbReference>
<dbReference type="OrthoDB" id="9779889at2"/>
<dbReference type="EMBL" id="JGZC01000005">
    <property type="protein sequence ID" value="KFI70867.1"/>
    <property type="molecule type" value="Genomic_DNA"/>
</dbReference>
<dbReference type="Gene3D" id="2.60.260.20">
    <property type="entry name" value="Urease metallochaperone UreE, N-terminal domain"/>
    <property type="match status" value="2"/>
</dbReference>
<feature type="zinc finger region" description="CR-type" evidence="12">
    <location>
        <begin position="127"/>
        <end position="209"/>
    </location>
</feature>
<keyword evidence="5 11" id="KW-0863">Zinc-finger</keyword>
<dbReference type="GO" id="GO:0008270">
    <property type="term" value="F:zinc ion binding"/>
    <property type="evidence" value="ECO:0007669"/>
    <property type="project" value="UniProtKB-UniRule"/>
</dbReference>
<keyword evidence="3 11" id="KW-0479">Metal-binding</keyword>
<dbReference type="InterPro" id="IPR001305">
    <property type="entry name" value="HSP_DnaJ_Cys-rich_dom"/>
</dbReference>
<dbReference type="InterPro" id="IPR001623">
    <property type="entry name" value="DnaJ_domain"/>
</dbReference>
<dbReference type="InterPro" id="IPR018253">
    <property type="entry name" value="DnaJ_domain_CS"/>
</dbReference>
<dbReference type="Proteomes" id="UP000029060">
    <property type="component" value="Unassembled WGS sequence"/>
</dbReference>
<dbReference type="PANTHER" id="PTHR43096:SF48">
    <property type="entry name" value="CHAPERONE PROTEIN DNAJ"/>
    <property type="match status" value="1"/>
</dbReference>
<proteinExistence type="inferred from homology"/>
<dbReference type="STRING" id="78345.BMERY_0310"/>
<evidence type="ECO:0000256" key="13">
    <source>
        <dbReference type="SAM" id="MobiDB-lite"/>
    </source>
</evidence>
<dbReference type="CDD" id="cd10747">
    <property type="entry name" value="DnaJ_C"/>
    <property type="match status" value="1"/>
</dbReference>
<dbReference type="InterPro" id="IPR012724">
    <property type="entry name" value="DnaJ"/>
</dbReference>
<dbReference type="GO" id="GO:0051082">
    <property type="term" value="F:unfolded protein binding"/>
    <property type="evidence" value="ECO:0007669"/>
    <property type="project" value="UniProtKB-UniRule"/>
</dbReference>
<feature type="repeat" description="CXXCXGXG motif" evidence="11">
    <location>
        <begin position="140"/>
        <end position="147"/>
    </location>
</feature>
<feature type="region of interest" description="Disordered" evidence="13">
    <location>
        <begin position="337"/>
        <end position="382"/>
    </location>
</feature>
<evidence type="ECO:0000313" key="17">
    <source>
        <dbReference type="Proteomes" id="UP000029060"/>
    </source>
</evidence>
<feature type="binding site" evidence="11">
    <location>
        <position position="200"/>
    </location>
    <ligand>
        <name>Zn(2+)</name>
        <dbReference type="ChEBI" id="CHEBI:29105"/>
        <label>1</label>
    </ligand>
</feature>
<dbReference type="GO" id="GO:0031072">
    <property type="term" value="F:heat shock protein binding"/>
    <property type="evidence" value="ECO:0007669"/>
    <property type="project" value="InterPro"/>
</dbReference>
<evidence type="ECO:0000313" key="16">
    <source>
        <dbReference type="EMBL" id="KFI70867.1"/>
    </source>
</evidence>
<evidence type="ECO:0000256" key="3">
    <source>
        <dbReference type="ARBA" id="ARBA00022723"/>
    </source>
</evidence>
<feature type="repeat" description="CXXCXGXG motif" evidence="11">
    <location>
        <begin position="157"/>
        <end position="164"/>
    </location>
</feature>
<dbReference type="GO" id="GO:0005524">
    <property type="term" value="F:ATP binding"/>
    <property type="evidence" value="ECO:0007669"/>
    <property type="project" value="InterPro"/>
</dbReference>
<evidence type="ECO:0000256" key="8">
    <source>
        <dbReference type="ARBA" id="ARBA00023186"/>
    </source>
</evidence>
<dbReference type="Gene3D" id="2.10.230.10">
    <property type="entry name" value="Heat shock protein DnaJ, cysteine-rich domain"/>
    <property type="match status" value="1"/>
</dbReference>
<dbReference type="AlphaFoldDB" id="A0A087BIL7"/>
<feature type="binding site" evidence="11">
    <location>
        <position position="186"/>
    </location>
    <ligand>
        <name>Zn(2+)</name>
        <dbReference type="ChEBI" id="CHEBI:29105"/>
        <label>2</label>
    </ligand>
</feature>
<sequence length="382" mass="41341">MADYYEVLGVDRNASEDEIKKAYRKMSRKYHPDIAGPEFEDKFKEVNNAYEVLGNAEKRRMYDSGVDPNNPNSGGFGGGFDMGDMGDVFSSFFGGAFGGSQGPVPRTQPGRDALASMSVDLKTAVFGGTEQVRVNTFVLCPQCSGTGSADGSRPTTCPDCQGQGMRQKVVRTMLGQMMTTAPCERCEGHGNIISNPCSSCMGHGRVRTTRNIGVNVPAGIRDDSRIRLASQGEVGECGGAAGDLYVDIHIKPDKQFTRDGDDLHCWVRVPMIWAVLGHDVDIDTFDGTRTLQVPAGCQPEDTVTLKGLGAGRLRDDGARGDLVVHVAVEIPTKLSDDERGLMEQLEQSYEESHGGDKKPVAQSSRPTREKKGFFSKLKDALS</sequence>
<comment type="similarity">
    <text evidence="9 11">Belongs to the DnaJ family.</text>
</comment>
<evidence type="ECO:0000256" key="4">
    <source>
        <dbReference type="ARBA" id="ARBA00022737"/>
    </source>
</evidence>
<feature type="domain" description="CR-type" evidence="15">
    <location>
        <begin position="127"/>
        <end position="209"/>
    </location>
</feature>
<dbReference type="GO" id="GO:0005737">
    <property type="term" value="C:cytoplasm"/>
    <property type="evidence" value="ECO:0007669"/>
    <property type="project" value="UniProtKB-SubCell"/>
</dbReference>
<reference evidence="16 17" key="1">
    <citation type="submission" date="2014-03" db="EMBL/GenBank/DDBJ databases">
        <title>Genomics of Bifidobacteria.</title>
        <authorList>
            <person name="Ventura M."/>
            <person name="Milani C."/>
            <person name="Lugli G.A."/>
        </authorList>
    </citation>
    <scope>NUCLEOTIDE SEQUENCE [LARGE SCALE GENOMIC DNA]</scope>
    <source>
        <strain evidence="16 17">LMG 11341</strain>
    </source>
</reference>
<keyword evidence="17" id="KW-1185">Reference proteome</keyword>
<name>A0A087BIL7_9BIFI</name>
<feature type="domain" description="J" evidence="14">
    <location>
        <begin position="3"/>
        <end position="66"/>
    </location>
</feature>
<dbReference type="GO" id="GO:0042026">
    <property type="term" value="P:protein refolding"/>
    <property type="evidence" value="ECO:0007669"/>
    <property type="project" value="TreeGrafter"/>
</dbReference>
<feature type="repeat" description="CXXCXGXG motif" evidence="11">
    <location>
        <begin position="197"/>
        <end position="204"/>
    </location>
</feature>
<dbReference type="PROSITE" id="PS50076">
    <property type="entry name" value="DNAJ_2"/>
    <property type="match status" value="1"/>
</dbReference>
<dbReference type="GO" id="GO:0006260">
    <property type="term" value="P:DNA replication"/>
    <property type="evidence" value="ECO:0007669"/>
    <property type="project" value="UniProtKB-KW"/>
</dbReference>
<evidence type="ECO:0000256" key="5">
    <source>
        <dbReference type="ARBA" id="ARBA00022771"/>
    </source>
</evidence>
<dbReference type="PROSITE" id="PS00636">
    <property type="entry name" value="DNAJ_1"/>
    <property type="match status" value="1"/>
</dbReference>
<protein>
    <recommendedName>
        <fullName evidence="10 11">Chaperone protein DnaJ</fullName>
    </recommendedName>
</protein>
<evidence type="ECO:0000256" key="1">
    <source>
        <dbReference type="ARBA" id="ARBA00022490"/>
    </source>
</evidence>
<feature type="binding site" evidence="11">
    <location>
        <position position="183"/>
    </location>
    <ligand>
        <name>Zn(2+)</name>
        <dbReference type="ChEBI" id="CHEBI:29105"/>
        <label>2</label>
    </ligand>
</feature>